<dbReference type="Pfam" id="PF02310">
    <property type="entry name" value="B12-binding"/>
    <property type="match status" value="1"/>
</dbReference>
<evidence type="ECO:0000256" key="6">
    <source>
        <dbReference type="ARBA" id="ARBA00023004"/>
    </source>
</evidence>
<dbReference type="CDD" id="cd01335">
    <property type="entry name" value="Radical_SAM"/>
    <property type="match status" value="1"/>
</dbReference>
<gene>
    <name evidence="10" type="ORF">NVS47_04675</name>
</gene>
<dbReference type="SFLD" id="SFLDS00029">
    <property type="entry name" value="Radical_SAM"/>
    <property type="match status" value="1"/>
</dbReference>
<evidence type="ECO:0000256" key="5">
    <source>
        <dbReference type="ARBA" id="ARBA00022723"/>
    </source>
</evidence>
<dbReference type="PANTHER" id="PTHR43409">
    <property type="entry name" value="ANAEROBIC MAGNESIUM-PROTOPORPHYRIN IX MONOMETHYL ESTER CYCLASE-RELATED"/>
    <property type="match status" value="1"/>
</dbReference>
<keyword evidence="7" id="KW-0411">Iron-sulfur</keyword>
<dbReference type="InterPro" id="IPR051198">
    <property type="entry name" value="BchE-like"/>
</dbReference>
<dbReference type="InterPro" id="IPR006638">
    <property type="entry name" value="Elp3/MiaA/NifB-like_rSAM"/>
</dbReference>
<keyword evidence="5" id="KW-0479">Metal-binding</keyword>
<dbReference type="InterPro" id="IPR058240">
    <property type="entry name" value="rSAM_sf"/>
</dbReference>
<keyword evidence="11" id="KW-1185">Reference proteome</keyword>
<evidence type="ECO:0000259" key="9">
    <source>
        <dbReference type="PROSITE" id="PS51918"/>
    </source>
</evidence>
<evidence type="ECO:0000313" key="10">
    <source>
        <dbReference type="EMBL" id="MCR6544816.1"/>
    </source>
</evidence>
<sequence>MKILFVRPKPHPNTIGLQSIMICEPLELEYLAAAIQDQHQAVLVDLILEKKPLTHFIKLHRPQVVALTAYIAHVNVVKDYARIIKKIDPQIKVVLGGVHADVVPEDFLDPHIDIIFSGNGIKNFAALMDLWEKDPLGSLKEKIIKGLGVPEIPSLFPLRSLTVKYRSRYYYLYHKPCALLKTSYGCPYSCSFCFCRQITEGQYRERDLDQVIEELSEISEPEIYIVDDNFLVDPQRVDRFCTLLKAHGIKKGFLIYGRADFIAQHEEIIAKFAAQGLRAVIVGVESPNPRELEEYHKNSSVEINEKAIKILRKYGIDCYATMILGLDWDDRDFDHLSRWLREQKLRFVNLQPLTPLPGTPLFAKYQDSLAVPREKYEEWDLANLVVQPTRLSLSRYYYQILKVYFRISLTPENIKGNLKYGFSLNLRIALGVLRIIRQYLKKILGSKKP</sequence>
<dbReference type="PANTHER" id="PTHR43409:SF7">
    <property type="entry name" value="BLL1977 PROTEIN"/>
    <property type="match status" value="1"/>
</dbReference>
<dbReference type="InterPro" id="IPR034466">
    <property type="entry name" value="Methyltransferase_Class_B"/>
</dbReference>
<organism evidence="10 11">
    <name type="scientific">Dehalobacterium formicoaceticum</name>
    <dbReference type="NCBI Taxonomy" id="51515"/>
    <lineage>
        <taxon>Bacteria</taxon>
        <taxon>Bacillati</taxon>
        <taxon>Bacillota</taxon>
        <taxon>Clostridia</taxon>
        <taxon>Eubacteriales</taxon>
        <taxon>Peptococcaceae</taxon>
        <taxon>Dehalobacterium</taxon>
    </lineage>
</organism>
<evidence type="ECO:0000256" key="1">
    <source>
        <dbReference type="ARBA" id="ARBA00001966"/>
    </source>
</evidence>
<dbReference type="PROSITE" id="PS51332">
    <property type="entry name" value="B12_BINDING"/>
    <property type="match status" value="1"/>
</dbReference>
<dbReference type="RefSeq" id="WP_089612376.1">
    <property type="nucleotide sequence ID" value="NZ_CP022121.1"/>
</dbReference>
<dbReference type="SMART" id="SM00729">
    <property type="entry name" value="Elp3"/>
    <property type="match status" value="1"/>
</dbReference>
<keyword evidence="6" id="KW-0408">Iron</keyword>
<dbReference type="Pfam" id="PF04055">
    <property type="entry name" value="Radical_SAM"/>
    <property type="match status" value="1"/>
</dbReference>
<evidence type="ECO:0000313" key="11">
    <source>
        <dbReference type="Proteomes" id="UP001524944"/>
    </source>
</evidence>
<comment type="cofactor">
    <cofactor evidence="1">
        <name>[4Fe-4S] cluster</name>
        <dbReference type="ChEBI" id="CHEBI:49883"/>
    </cofactor>
</comment>
<evidence type="ECO:0000256" key="3">
    <source>
        <dbReference type="ARBA" id="ARBA00022679"/>
    </source>
</evidence>
<evidence type="ECO:0000259" key="8">
    <source>
        <dbReference type="PROSITE" id="PS51332"/>
    </source>
</evidence>
<dbReference type="Gene3D" id="3.40.50.280">
    <property type="entry name" value="Cobalamin-binding domain"/>
    <property type="match status" value="1"/>
</dbReference>
<evidence type="ECO:0000256" key="2">
    <source>
        <dbReference type="ARBA" id="ARBA00022603"/>
    </source>
</evidence>
<dbReference type="EMBL" id="JANPWE010000002">
    <property type="protein sequence ID" value="MCR6544816.1"/>
    <property type="molecule type" value="Genomic_DNA"/>
</dbReference>
<feature type="domain" description="B12-binding" evidence="8">
    <location>
        <begin position="7"/>
        <end position="138"/>
    </location>
</feature>
<feature type="domain" description="Radical SAM core" evidence="9">
    <location>
        <begin position="172"/>
        <end position="395"/>
    </location>
</feature>
<dbReference type="Proteomes" id="UP001524944">
    <property type="component" value="Unassembled WGS sequence"/>
</dbReference>
<dbReference type="SFLD" id="SFLDG01082">
    <property type="entry name" value="B12-binding_domain_containing"/>
    <property type="match status" value="1"/>
</dbReference>
<dbReference type="SFLD" id="SFLDG01123">
    <property type="entry name" value="methyltransferase_(Class_B)"/>
    <property type="match status" value="1"/>
</dbReference>
<proteinExistence type="predicted"/>
<keyword evidence="2" id="KW-0489">Methyltransferase</keyword>
<dbReference type="InterPro" id="IPR023404">
    <property type="entry name" value="rSAM_horseshoe"/>
</dbReference>
<dbReference type="SUPFAM" id="SSF52242">
    <property type="entry name" value="Cobalamin (vitamin B12)-binding domain"/>
    <property type="match status" value="1"/>
</dbReference>
<keyword evidence="4" id="KW-0949">S-adenosyl-L-methionine</keyword>
<dbReference type="InterPro" id="IPR007197">
    <property type="entry name" value="rSAM"/>
</dbReference>
<evidence type="ECO:0000256" key="7">
    <source>
        <dbReference type="ARBA" id="ARBA00023014"/>
    </source>
</evidence>
<accession>A0ABT1Y2V5</accession>
<comment type="caution">
    <text evidence="10">The sequence shown here is derived from an EMBL/GenBank/DDBJ whole genome shotgun (WGS) entry which is preliminary data.</text>
</comment>
<dbReference type="Gene3D" id="3.80.30.20">
    <property type="entry name" value="tm_1862 like domain"/>
    <property type="match status" value="1"/>
</dbReference>
<dbReference type="PROSITE" id="PS51918">
    <property type="entry name" value="RADICAL_SAM"/>
    <property type="match status" value="1"/>
</dbReference>
<reference evidence="10 11" key="1">
    <citation type="submission" date="2022-08" db="EMBL/GenBank/DDBJ databases">
        <title>Proteogenomics of the novel Dehalobacterium formicoaceticum strain EZ94 highlights a key role of methyltransferases during anaerobic dichloromethane degradation.</title>
        <authorList>
            <person name="Wasmund K."/>
        </authorList>
    </citation>
    <scope>NUCLEOTIDE SEQUENCE [LARGE SCALE GENOMIC DNA]</scope>
    <source>
        <strain evidence="10 11">EZ94</strain>
    </source>
</reference>
<evidence type="ECO:0000256" key="4">
    <source>
        <dbReference type="ARBA" id="ARBA00022691"/>
    </source>
</evidence>
<dbReference type="SUPFAM" id="SSF102114">
    <property type="entry name" value="Radical SAM enzymes"/>
    <property type="match status" value="1"/>
</dbReference>
<protein>
    <submittedName>
        <fullName evidence="10">Radical SAM protein</fullName>
    </submittedName>
</protein>
<keyword evidence="3" id="KW-0808">Transferase</keyword>
<dbReference type="InterPro" id="IPR036724">
    <property type="entry name" value="Cobalamin-bd_sf"/>
</dbReference>
<name>A0ABT1Y2V5_9FIRM</name>
<dbReference type="InterPro" id="IPR006158">
    <property type="entry name" value="Cobalamin-bd"/>
</dbReference>